<dbReference type="RefSeq" id="WP_141199996.1">
    <property type="nucleotide sequence ID" value="NZ_CP041186.1"/>
</dbReference>
<dbReference type="InterPro" id="IPR025652">
    <property type="entry name" value="TesB_C"/>
</dbReference>
<keyword evidence="3" id="KW-0378">Hydrolase</keyword>
<evidence type="ECO:0000259" key="8">
    <source>
        <dbReference type="Pfam" id="PF02551"/>
    </source>
</evidence>
<dbReference type="Proteomes" id="UP000315995">
    <property type="component" value="Chromosome"/>
</dbReference>
<evidence type="ECO:0000259" key="9">
    <source>
        <dbReference type="Pfam" id="PF13622"/>
    </source>
</evidence>
<accession>A0A5B8YDY6</accession>
<comment type="similarity">
    <text evidence="1">Belongs to the C/M/P thioester hydrolase family.</text>
</comment>
<dbReference type="InterPro" id="IPR003703">
    <property type="entry name" value="Acyl_CoA_thio"/>
</dbReference>
<dbReference type="GO" id="GO:0005829">
    <property type="term" value="C:cytosol"/>
    <property type="evidence" value="ECO:0007669"/>
    <property type="project" value="TreeGrafter"/>
</dbReference>
<evidence type="ECO:0000256" key="1">
    <source>
        <dbReference type="ARBA" id="ARBA00006538"/>
    </source>
</evidence>
<dbReference type="CDD" id="cd03445">
    <property type="entry name" value="Thioesterase_II_repeat2"/>
    <property type="match status" value="1"/>
</dbReference>
<dbReference type="OrthoDB" id="9781019at2"/>
<evidence type="ECO:0000256" key="3">
    <source>
        <dbReference type="ARBA" id="ARBA00022801"/>
    </source>
</evidence>
<dbReference type="NCBIfam" id="TIGR00189">
    <property type="entry name" value="tesB"/>
    <property type="match status" value="1"/>
</dbReference>
<keyword evidence="11" id="KW-1185">Reference proteome</keyword>
<comment type="subunit">
    <text evidence="2">Homotetramer.</text>
</comment>
<evidence type="ECO:0000256" key="5">
    <source>
        <dbReference type="ARBA" id="ARBA00050943"/>
    </source>
</evidence>
<dbReference type="Pfam" id="PF13622">
    <property type="entry name" value="4HBT_3"/>
    <property type="match status" value="1"/>
</dbReference>
<evidence type="ECO:0000313" key="10">
    <source>
        <dbReference type="EMBL" id="QDG53542.1"/>
    </source>
</evidence>
<evidence type="ECO:0000256" key="6">
    <source>
        <dbReference type="ARBA" id="ARBA00071120"/>
    </source>
</evidence>
<sequence length="287" mass="31967">MTDVLTQLVDLLSLEPIEKNLFRGQSQDLGWGQVFGGQVLGQSLSAAAQTVPENRHVHSFHGYFLLPGDVSRPIVYDVDRARDGGSFTTRRVSAIQNGEKIFTMAASFQVEEEGFEHQEEMPEVPGPEGLPSQTELARRIADQIPSPLRERFTAASPIETRPIDPINPFDPDARPPESAVWYRAAGDLPDDPSVHQYLLAYASDFNFLATSMYPHAVSWLTPGMQVASLDHAMWFHRPFRMDDWVLHVVESPSATGGRGLVRGRIYDREGNLVASTAQEGLIRKRSK</sequence>
<dbReference type="PANTHER" id="PTHR11066:SF34">
    <property type="entry name" value="ACYL-COENZYME A THIOESTERASE 8"/>
    <property type="match status" value="1"/>
</dbReference>
<dbReference type="GO" id="GO:0006637">
    <property type="term" value="P:acyl-CoA metabolic process"/>
    <property type="evidence" value="ECO:0007669"/>
    <property type="project" value="InterPro"/>
</dbReference>
<dbReference type="FunFam" id="2.40.160.210:FF:000001">
    <property type="entry name" value="Acyl-CoA thioesterase II"/>
    <property type="match status" value="1"/>
</dbReference>
<evidence type="ECO:0000313" key="11">
    <source>
        <dbReference type="Proteomes" id="UP000315995"/>
    </source>
</evidence>
<comment type="catalytic activity">
    <reaction evidence="5">
        <text>a fatty acyl-CoA + H2O = a fatty acid + CoA + H(+)</text>
        <dbReference type="Rhea" id="RHEA:16781"/>
        <dbReference type="ChEBI" id="CHEBI:15377"/>
        <dbReference type="ChEBI" id="CHEBI:15378"/>
        <dbReference type="ChEBI" id="CHEBI:28868"/>
        <dbReference type="ChEBI" id="CHEBI:57287"/>
        <dbReference type="ChEBI" id="CHEBI:77636"/>
        <dbReference type="EC" id="3.1.2.20"/>
    </reaction>
    <physiologicalReaction direction="left-to-right" evidence="5">
        <dbReference type="Rhea" id="RHEA:16782"/>
    </physiologicalReaction>
</comment>
<protein>
    <recommendedName>
        <fullName evidence="6">Acyl-CoA thioesterase 2</fullName>
    </recommendedName>
    <alternativeName>
        <fullName evidence="7">Thioesterase II</fullName>
    </alternativeName>
</protein>
<dbReference type="AlphaFoldDB" id="A0A4Y6PZ00"/>
<evidence type="ECO:0000256" key="2">
    <source>
        <dbReference type="ARBA" id="ARBA00011881"/>
    </source>
</evidence>
<evidence type="ECO:0000256" key="7">
    <source>
        <dbReference type="ARBA" id="ARBA00079653"/>
    </source>
</evidence>
<accession>A0A4Y6PZ00</accession>
<dbReference type="PANTHER" id="PTHR11066">
    <property type="entry name" value="ACYL-COA THIOESTERASE"/>
    <property type="match status" value="1"/>
</dbReference>
<proteinExistence type="inferred from homology"/>
<name>A0A4Y6PZ00_PERCE</name>
<gene>
    <name evidence="10" type="primary">tesB</name>
    <name evidence="10" type="ORF">FIV42_23200</name>
</gene>
<organism evidence="10 11">
    <name type="scientific">Persicimonas caeni</name>
    <dbReference type="NCBI Taxonomy" id="2292766"/>
    <lineage>
        <taxon>Bacteria</taxon>
        <taxon>Deltaproteobacteria</taxon>
        <taxon>Bradymonadales</taxon>
        <taxon>Bradymonadaceae</taxon>
        <taxon>Persicimonas</taxon>
    </lineage>
</organism>
<dbReference type="InterPro" id="IPR049449">
    <property type="entry name" value="TesB_ACOT8-like_N"/>
</dbReference>
<keyword evidence="4" id="KW-0443">Lipid metabolism</keyword>
<dbReference type="InterPro" id="IPR042171">
    <property type="entry name" value="Acyl-CoA_hotdog"/>
</dbReference>
<evidence type="ECO:0000256" key="4">
    <source>
        <dbReference type="ARBA" id="ARBA00023098"/>
    </source>
</evidence>
<dbReference type="EMBL" id="CP041186">
    <property type="protein sequence ID" value="QDG53542.1"/>
    <property type="molecule type" value="Genomic_DNA"/>
</dbReference>
<dbReference type="CDD" id="cd03444">
    <property type="entry name" value="Thioesterase_II_repeat1"/>
    <property type="match status" value="1"/>
</dbReference>
<feature type="domain" description="Acyl-CoA thioesterase-like N-terminal HotDog" evidence="9">
    <location>
        <begin position="31"/>
        <end position="109"/>
    </location>
</feature>
<dbReference type="GO" id="GO:0047617">
    <property type="term" value="F:fatty acyl-CoA hydrolase activity"/>
    <property type="evidence" value="ECO:0007669"/>
    <property type="project" value="UniProtKB-EC"/>
</dbReference>
<dbReference type="SUPFAM" id="SSF54637">
    <property type="entry name" value="Thioesterase/thiol ester dehydrase-isomerase"/>
    <property type="match status" value="2"/>
</dbReference>
<dbReference type="InterPro" id="IPR029069">
    <property type="entry name" value="HotDog_dom_sf"/>
</dbReference>
<reference evidence="10 11" key="1">
    <citation type="submission" date="2019-06" db="EMBL/GenBank/DDBJ databases">
        <title>Persicimonas caeni gen. nov., sp. nov., a predatory bacterium isolated from solar saltern.</title>
        <authorList>
            <person name="Wang S."/>
        </authorList>
    </citation>
    <scope>NUCLEOTIDE SEQUENCE [LARGE SCALE GENOMIC DNA]</scope>
    <source>
        <strain evidence="10 11">YN101</strain>
    </source>
</reference>
<dbReference type="Gene3D" id="2.40.160.210">
    <property type="entry name" value="Acyl-CoA thioesterase, double hotdog domain"/>
    <property type="match status" value="1"/>
</dbReference>
<feature type="domain" description="Acyl-CoA thioesterase 2 C-terminal" evidence="8">
    <location>
        <begin position="149"/>
        <end position="281"/>
    </location>
</feature>
<dbReference type="Pfam" id="PF02551">
    <property type="entry name" value="Acyl_CoA_thio"/>
    <property type="match status" value="1"/>
</dbReference>
<dbReference type="GO" id="GO:0009062">
    <property type="term" value="P:fatty acid catabolic process"/>
    <property type="evidence" value="ECO:0007669"/>
    <property type="project" value="TreeGrafter"/>
</dbReference>